<feature type="domain" description="VOC" evidence="1">
    <location>
        <begin position="137"/>
        <end position="264"/>
    </location>
</feature>
<dbReference type="RefSeq" id="WP_328958868.1">
    <property type="nucleotide sequence ID" value="NZ_CP108110.1"/>
</dbReference>
<dbReference type="PROSITE" id="PS51819">
    <property type="entry name" value="VOC"/>
    <property type="match status" value="2"/>
</dbReference>
<evidence type="ECO:0000313" key="3">
    <source>
        <dbReference type="Proteomes" id="UP001432222"/>
    </source>
</evidence>
<dbReference type="InterPro" id="IPR004360">
    <property type="entry name" value="Glyas_Fos-R_dOase_dom"/>
</dbReference>
<gene>
    <name evidence="2" type="ORF">OHA16_38215</name>
</gene>
<name>A0ABZ1UD99_9ACTN</name>
<protein>
    <submittedName>
        <fullName evidence="2">VOC family protein</fullName>
    </submittedName>
</protein>
<dbReference type="EMBL" id="CP108110">
    <property type="protein sequence ID" value="WUQ88320.1"/>
    <property type="molecule type" value="Genomic_DNA"/>
</dbReference>
<dbReference type="CDD" id="cd07247">
    <property type="entry name" value="SgaA_N_like"/>
    <property type="match status" value="2"/>
</dbReference>
<sequence length="267" mass="27759">MLTSTQLPGGLNWLDLGTPDVAAAGAFYRGLFGWEFASAGPEAGGYGFLRKDGRTVAAVGPLTEEGASSAWTVYFRTTDAAATTRAVEAAGGVVRFPPAEVFTAGRMAGFTDPTGAEFAVWEPRDTDGLDLVNEPGSVSWIELYTTDGAAARKFYGSVLAWESTDRPMGGGLVYTIVGPAGGEGNAGGGGTAHGGILQLQQVHLDAGSTSEWHPYFEVEDCDAALVRARELGATVIIPAMDAEGVGRLAMFLDPFGAPFAVLRSATR</sequence>
<reference evidence="2" key="1">
    <citation type="submission" date="2022-10" db="EMBL/GenBank/DDBJ databases">
        <title>The complete genomes of actinobacterial strains from the NBC collection.</title>
        <authorList>
            <person name="Joergensen T.S."/>
            <person name="Alvarez Arevalo M."/>
            <person name="Sterndorff E.B."/>
            <person name="Faurdal D."/>
            <person name="Vuksanovic O."/>
            <person name="Mourched A.-S."/>
            <person name="Charusanti P."/>
            <person name="Shaw S."/>
            <person name="Blin K."/>
            <person name="Weber T."/>
        </authorList>
    </citation>
    <scope>NUCLEOTIDE SEQUENCE</scope>
    <source>
        <strain evidence="2">NBC_00222</strain>
    </source>
</reference>
<accession>A0ABZ1UD99</accession>
<organism evidence="2 3">
    <name type="scientific">Kitasatospora purpeofusca</name>
    <dbReference type="NCBI Taxonomy" id="67352"/>
    <lineage>
        <taxon>Bacteria</taxon>
        <taxon>Bacillati</taxon>
        <taxon>Actinomycetota</taxon>
        <taxon>Actinomycetes</taxon>
        <taxon>Kitasatosporales</taxon>
        <taxon>Streptomycetaceae</taxon>
        <taxon>Kitasatospora</taxon>
    </lineage>
</organism>
<dbReference type="InterPro" id="IPR052164">
    <property type="entry name" value="Anthracycline_SecMetBiosynth"/>
</dbReference>
<dbReference type="SUPFAM" id="SSF54593">
    <property type="entry name" value="Glyoxalase/Bleomycin resistance protein/Dihydroxybiphenyl dioxygenase"/>
    <property type="match status" value="2"/>
</dbReference>
<dbReference type="Proteomes" id="UP001432222">
    <property type="component" value="Chromosome"/>
</dbReference>
<dbReference type="PANTHER" id="PTHR33993:SF10">
    <property type="entry name" value="CONSERVED PROTEIN"/>
    <property type="match status" value="1"/>
</dbReference>
<dbReference type="InterPro" id="IPR037523">
    <property type="entry name" value="VOC_core"/>
</dbReference>
<proteinExistence type="predicted"/>
<dbReference type="Pfam" id="PF00903">
    <property type="entry name" value="Glyoxalase"/>
    <property type="match status" value="1"/>
</dbReference>
<evidence type="ECO:0000259" key="1">
    <source>
        <dbReference type="PROSITE" id="PS51819"/>
    </source>
</evidence>
<dbReference type="InterPro" id="IPR029068">
    <property type="entry name" value="Glyas_Bleomycin-R_OHBP_Dase"/>
</dbReference>
<evidence type="ECO:0000313" key="2">
    <source>
        <dbReference type="EMBL" id="WUQ88320.1"/>
    </source>
</evidence>
<dbReference type="InterPro" id="IPR041581">
    <property type="entry name" value="Glyoxalase_6"/>
</dbReference>
<dbReference type="Gene3D" id="3.10.180.10">
    <property type="entry name" value="2,3-Dihydroxybiphenyl 1,2-Dioxygenase, domain 1"/>
    <property type="match status" value="2"/>
</dbReference>
<dbReference type="Pfam" id="PF18029">
    <property type="entry name" value="Glyoxalase_6"/>
    <property type="match status" value="1"/>
</dbReference>
<keyword evidence="3" id="KW-1185">Reference proteome</keyword>
<dbReference type="PANTHER" id="PTHR33993">
    <property type="entry name" value="GLYOXALASE-RELATED"/>
    <property type="match status" value="1"/>
</dbReference>
<feature type="domain" description="VOC" evidence="1">
    <location>
        <begin position="10"/>
        <end position="123"/>
    </location>
</feature>